<dbReference type="EMBL" id="KN847334">
    <property type="protein sequence ID" value="KIW45429.1"/>
    <property type="molecule type" value="Genomic_DNA"/>
</dbReference>
<feature type="compositionally biased region" description="Low complexity" evidence="16">
    <location>
        <begin position="1000"/>
        <end position="1013"/>
    </location>
</feature>
<dbReference type="Proteomes" id="UP000053342">
    <property type="component" value="Unassembled WGS sequence"/>
</dbReference>
<comment type="similarity">
    <text evidence="3">Belongs to the methyltransferase superfamily. LCMT family.</text>
</comment>
<name>A0A0D2EBT5_9EURO</name>
<evidence type="ECO:0000256" key="11">
    <source>
        <dbReference type="ARBA" id="ARBA00025588"/>
    </source>
</evidence>
<dbReference type="SUPFAM" id="SSF51197">
    <property type="entry name" value="Clavaminate synthase-like"/>
    <property type="match status" value="1"/>
</dbReference>
<dbReference type="Pfam" id="PF13418">
    <property type="entry name" value="Beta-prop_TYW4"/>
    <property type="match status" value="1"/>
</dbReference>
<evidence type="ECO:0000259" key="17">
    <source>
        <dbReference type="PROSITE" id="PS51184"/>
    </source>
</evidence>
<dbReference type="PANTHER" id="PTHR46529">
    <property type="entry name" value="TRNA WYBUTOSINE-SYNTHESIZING PROTEIN 4"/>
    <property type="match status" value="1"/>
</dbReference>
<evidence type="ECO:0000256" key="9">
    <source>
        <dbReference type="ARBA" id="ARBA00022691"/>
    </source>
</evidence>
<dbReference type="InterPro" id="IPR007213">
    <property type="entry name" value="Ppm1/Ppm2/Tcmp"/>
</dbReference>
<reference evidence="18 19" key="1">
    <citation type="submission" date="2015-01" db="EMBL/GenBank/DDBJ databases">
        <title>The Genome Sequence of Exophiala oligosperma CBS72588.</title>
        <authorList>
            <consortium name="The Broad Institute Genomics Platform"/>
            <person name="Cuomo C."/>
            <person name="de Hoog S."/>
            <person name="Gorbushina A."/>
            <person name="Stielow B."/>
            <person name="Teixiera M."/>
            <person name="Abouelleil A."/>
            <person name="Chapman S.B."/>
            <person name="Priest M."/>
            <person name="Young S.K."/>
            <person name="Wortman J."/>
            <person name="Nusbaum C."/>
            <person name="Birren B."/>
        </authorList>
    </citation>
    <scope>NUCLEOTIDE SEQUENCE [LARGE SCALE GENOMIC DNA]</scope>
    <source>
        <strain evidence="18 19">CBS 72588</strain>
    </source>
</reference>
<dbReference type="STRING" id="215243.A0A0D2EBT5"/>
<dbReference type="HOGENOM" id="CLU_002761_1_0_1"/>
<evidence type="ECO:0000256" key="8">
    <source>
        <dbReference type="ARBA" id="ARBA00022679"/>
    </source>
</evidence>
<dbReference type="UniPathway" id="UPA00375"/>
<keyword evidence="10" id="KW-0819">tRNA processing</keyword>
<comment type="pathway">
    <text evidence="2">tRNA modification; wybutosine-tRNA(Phe) biosynthesis.</text>
</comment>
<evidence type="ECO:0000256" key="4">
    <source>
        <dbReference type="ARBA" id="ARBA00012155"/>
    </source>
</evidence>
<evidence type="ECO:0000313" key="18">
    <source>
        <dbReference type="EMBL" id="KIW45429.1"/>
    </source>
</evidence>
<dbReference type="Gene3D" id="2.60.120.650">
    <property type="entry name" value="Cupin"/>
    <property type="match status" value="1"/>
</dbReference>
<organism evidence="18 19">
    <name type="scientific">Exophiala oligosperma</name>
    <dbReference type="NCBI Taxonomy" id="215243"/>
    <lineage>
        <taxon>Eukaryota</taxon>
        <taxon>Fungi</taxon>
        <taxon>Dikarya</taxon>
        <taxon>Ascomycota</taxon>
        <taxon>Pezizomycotina</taxon>
        <taxon>Eurotiomycetes</taxon>
        <taxon>Chaetothyriomycetidae</taxon>
        <taxon>Chaetothyriales</taxon>
        <taxon>Herpotrichiellaceae</taxon>
        <taxon>Exophiala</taxon>
    </lineage>
</organism>
<dbReference type="InterPro" id="IPR011043">
    <property type="entry name" value="Gal_Oxase/kelch_b-propeller"/>
</dbReference>
<keyword evidence="9" id="KW-0949">S-adenosyl-L-methionine</keyword>
<feature type="compositionally biased region" description="Polar residues" evidence="16">
    <location>
        <begin position="1014"/>
        <end position="1026"/>
    </location>
</feature>
<evidence type="ECO:0000256" key="12">
    <source>
        <dbReference type="ARBA" id="ARBA00029750"/>
    </source>
</evidence>
<keyword evidence="19" id="KW-1185">Reference proteome</keyword>
<dbReference type="VEuPathDB" id="FungiDB:PV06_03822"/>
<evidence type="ECO:0000256" key="14">
    <source>
        <dbReference type="ARBA" id="ARBA00030847"/>
    </source>
</evidence>
<dbReference type="EC" id="2.3.1.231" evidence="4"/>
<feature type="domain" description="JmjC" evidence="17">
    <location>
        <begin position="841"/>
        <end position="1001"/>
    </location>
</feature>
<proteinExistence type="inferred from homology"/>
<evidence type="ECO:0000256" key="15">
    <source>
        <dbReference type="ARBA" id="ARBA00049250"/>
    </source>
</evidence>
<evidence type="ECO:0000256" key="1">
    <source>
        <dbReference type="ARBA" id="ARBA00001806"/>
    </source>
</evidence>
<protein>
    <recommendedName>
        <fullName evidence="6">tRNA wybutosine-synthesizing protein 4</fullName>
        <ecNumber evidence="5">2.1.1.290</ecNumber>
        <ecNumber evidence="4">2.3.1.231</ecNumber>
    </recommendedName>
    <alternativeName>
        <fullName evidence="13">Leucine carboxyl methyltransferase 2</fullName>
    </alternativeName>
    <alternativeName>
        <fullName evidence="14">tRNA(Phe) (7-(3-amino-3-(methoxycarbonyl)propyl)wyosine(37)-N)-methoxycarbonyltransferase</fullName>
    </alternativeName>
    <alternativeName>
        <fullName evidence="12">tRNA(Phe) (7-(3-amino-3-carboxypropyl)wyosine(37)-O)-methyltransferase</fullName>
    </alternativeName>
</protein>
<dbReference type="PROSITE" id="PS51184">
    <property type="entry name" value="JMJC"/>
    <property type="match status" value="1"/>
</dbReference>
<gene>
    <name evidence="18" type="ORF">PV06_03822</name>
</gene>
<evidence type="ECO:0000256" key="3">
    <source>
        <dbReference type="ARBA" id="ARBA00010703"/>
    </source>
</evidence>
<dbReference type="SUPFAM" id="SSF53335">
    <property type="entry name" value="S-adenosyl-L-methionine-dependent methyltransferases"/>
    <property type="match status" value="1"/>
</dbReference>
<evidence type="ECO:0000256" key="6">
    <source>
        <dbReference type="ARBA" id="ARBA00018045"/>
    </source>
</evidence>
<dbReference type="InterPro" id="IPR003347">
    <property type="entry name" value="JmjC_dom"/>
</dbReference>
<comment type="catalytic activity">
    <reaction evidence="15">
        <text>7-[(3S)-(3-amino-3-methoxycarbonyl)propyl]wyosine(37) in tRNA(Phe) + S-adenosyl-L-methionine + CO2 = wybutosine(37) in tRNA(Phe) + S-adenosyl-L-homocysteine + 2 H(+)</text>
        <dbReference type="Rhea" id="RHEA:37119"/>
        <dbReference type="Rhea" id="RHEA-COMP:11844"/>
        <dbReference type="Rhea" id="RHEA-COMP:11847"/>
        <dbReference type="ChEBI" id="CHEBI:15378"/>
        <dbReference type="ChEBI" id="CHEBI:16526"/>
        <dbReference type="ChEBI" id="CHEBI:57856"/>
        <dbReference type="ChEBI" id="CHEBI:59789"/>
        <dbReference type="ChEBI" id="CHEBI:73544"/>
        <dbReference type="ChEBI" id="CHEBI:74275"/>
        <dbReference type="EC" id="2.3.1.231"/>
    </reaction>
</comment>
<comment type="catalytic activity">
    <reaction evidence="1">
        <text>7-[(3S)-3-amino-3-carboxypropyl]wyosine(37) in tRNA(Phe) + S-adenosyl-L-methionine = 7-[(3S)-(3-amino-3-methoxycarbonyl)propyl]wyosine(37) in tRNA(Phe) + S-adenosyl-L-homocysteine</text>
        <dbReference type="Rhea" id="RHEA:36903"/>
        <dbReference type="Rhea" id="RHEA-COMP:10379"/>
        <dbReference type="Rhea" id="RHEA-COMP:11844"/>
        <dbReference type="ChEBI" id="CHEBI:57856"/>
        <dbReference type="ChEBI" id="CHEBI:59789"/>
        <dbReference type="ChEBI" id="CHEBI:73543"/>
        <dbReference type="ChEBI" id="CHEBI:74275"/>
        <dbReference type="EC" id="2.1.1.290"/>
    </reaction>
</comment>
<dbReference type="GeneID" id="27355896"/>
<dbReference type="PANTHER" id="PTHR46529:SF1">
    <property type="entry name" value="TRNA WYBUTOSINE-SYNTHESIZING PROTEIN 4"/>
    <property type="match status" value="1"/>
</dbReference>
<dbReference type="Gene3D" id="3.40.50.150">
    <property type="entry name" value="Vaccinia Virus protein VP39"/>
    <property type="match status" value="1"/>
</dbReference>
<accession>A0A0D2EBT5</accession>
<dbReference type="GO" id="GO:0008175">
    <property type="term" value="F:tRNA methyltransferase activity"/>
    <property type="evidence" value="ECO:0007669"/>
    <property type="project" value="TreeGrafter"/>
</dbReference>
<evidence type="ECO:0000256" key="16">
    <source>
        <dbReference type="SAM" id="MobiDB-lite"/>
    </source>
</evidence>
<keyword evidence="8" id="KW-0808">Transferase</keyword>
<dbReference type="GO" id="GO:0030488">
    <property type="term" value="P:tRNA methylation"/>
    <property type="evidence" value="ECO:0007669"/>
    <property type="project" value="TreeGrafter"/>
</dbReference>
<evidence type="ECO:0000256" key="7">
    <source>
        <dbReference type="ARBA" id="ARBA00022603"/>
    </source>
</evidence>
<feature type="region of interest" description="Disordered" evidence="16">
    <location>
        <begin position="1000"/>
        <end position="1028"/>
    </location>
</feature>
<dbReference type="GO" id="GO:0031591">
    <property type="term" value="P:wybutosine biosynthetic process"/>
    <property type="evidence" value="ECO:0007669"/>
    <property type="project" value="TreeGrafter"/>
</dbReference>
<dbReference type="InterPro" id="IPR015915">
    <property type="entry name" value="Kelch-typ_b-propeller"/>
</dbReference>
<dbReference type="SUPFAM" id="SSF50965">
    <property type="entry name" value="Galactose oxidase, central domain"/>
    <property type="match status" value="1"/>
</dbReference>
<dbReference type="Gene3D" id="2.120.10.80">
    <property type="entry name" value="Kelch-type beta propeller"/>
    <property type="match status" value="1"/>
</dbReference>
<dbReference type="InterPro" id="IPR029063">
    <property type="entry name" value="SAM-dependent_MTases_sf"/>
</dbReference>
<sequence>MGAFEEASRAVDDGLKLEKNAGLLMATNNATIAFKANTERLYLPEPHFYKHFATKALQTSPAINRGYWLRMRAVEWVVRQFLEKPSGQRKVIINLGCGYDPMPFQWLAREKPLCSNTKFIDVDYELLMETKREIIFSRPEMKGLLHSVMASSSGICPEILIDSQEYSALGCDLRNLRKLGRLLTSVVDLEDCMVLCVAEDSTCFMRTNDANALIQWTSGLSRDVTFCALEPRSPDQPDNAFTAKMTGYYAKQGTPLRSIFEYDGQNTQNQRFREAGFPNIEYQNLWELWADSRFLSPSQRMALDYIEPFDAWEEFALHASHHCLVVAHNQFNPFLPQRIISRRNSDASDASDISARTSSPCNPDSQLTAFRYCKAPGDLCERHHGSTYPIPGQDAIAVYGGQGPTSCRATSAVCRPRYLRDETPTVMPPEVGARCCHVCTAMNNGDNILVGGRALPNQPLQDCWLQKGNTWHRIHDLPEPRYRCRVVPVTLPDNLYGAVCLGGKTGPAKVATDILLWEPNRGWRVLRALINQPVPRFGPNFIRLGFNHGLFFGGMRQDGVICQDFWRWRLVIRDNVVVGISFRPSHALDASAGAYPWFSRFGASYGFVQDNLLIIGGIAKGGCIPKTYEILSMTGSFSILHDEGKEFSLRVTSLEPTRDSDCPRPILIGHSTHRTQAGMFVIIGGGVTCFHYGNYFNKGIWVLHDKEAGISADWVIVPTRPSILPGAGSEPSINGGDHHQDGFLIKRALVKDQREFQLILRRLRPIVMPMLNFGACIRLWSFQYLQGHDCLLVPSKPQISTESEVGDAKSQDIRAMLREHLQHISIVSSDFYPHGLTATAKGLRPLNLIDELPELASDFRLPTEMCCIKPLVHSTLLHVSNGISTFPKHDVMATIMVQVRGAKKLVLFPPGDLNEIGYAAGAVHSNMRVFSNTGSDQRYSLHPPPRTSPHLAVLKAGESLFVPPFWSYAHVPHFERSNAEKQGSRPPHPEGITARRLSYAGSDTSTSSLSSASEFTCESPNPSNRTPLLEDKAIPEQASHLDIALSITFRNLKPSAYASSPTTGNMGLVAYEEGRRDVETILERFNCLKNHSNNNTMRENKVNGTTDLGVTLETSPKDVTKALLERLGKELLSKADAL</sequence>
<evidence type="ECO:0000256" key="2">
    <source>
        <dbReference type="ARBA" id="ARBA00004797"/>
    </source>
</evidence>
<evidence type="ECO:0000313" key="19">
    <source>
        <dbReference type="Proteomes" id="UP000053342"/>
    </source>
</evidence>
<dbReference type="Pfam" id="PF13621">
    <property type="entry name" value="Cupin_8"/>
    <property type="match status" value="1"/>
</dbReference>
<evidence type="ECO:0000256" key="13">
    <source>
        <dbReference type="ARBA" id="ARBA00030231"/>
    </source>
</evidence>
<dbReference type="InterPro" id="IPR041667">
    <property type="entry name" value="Cupin_8"/>
</dbReference>
<dbReference type="RefSeq" id="XP_016265645.1">
    <property type="nucleotide sequence ID" value="XM_016404640.1"/>
</dbReference>
<dbReference type="EC" id="2.1.1.290" evidence="5"/>
<dbReference type="AlphaFoldDB" id="A0A0D2EBT5"/>
<comment type="function">
    <text evidence="11">Probable S-adenosyl-L-methionine-dependent methyltransferase that acts as a component of the wybutosine biosynthesis pathway. Wybutosine is a hyper modified guanosine with a tricyclic base found at the 3'-position adjacent to the anticodon of eukaryotic phenylalanine tRNA. May methylate the carboxyl group of leucine residues to form alpha-leucine ester residues.</text>
</comment>
<evidence type="ECO:0000256" key="10">
    <source>
        <dbReference type="ARBA" id="ARBA00022694"/>
    </source>
</evidence>
<keyword evidence="7" id="KW-0489">Methyltransferase</keyword>
<dbReference type="OrthoDB" id="47172at2759"/>
<dbReference type="Pfam" id="PF04072">
    <property type="entry name" value="LCM"/>
    <property type="match status" value="1"/>
</dbReference>
<evidence type="ECO:0000256" key="5">
    <source>
        <dbReference type="ARBA" id="ARBA00012779"/>
    </source>
</evidence>